<evidence type="ECO:0000259" key="21">
    <source>
        <dbReference type="PROSITE" id="PS50089"/>
    </source>
</evidence>
<dbReference type="PROSITE" id="PS50089">
    <property type="entry name" value="ZF_RING_2"/>
    <property type="match status" value="1"/>
</dbReference>
<dbReference type="InterPro" id="IPR052256">
    <property type="entry name" value="E3_ubiquitin-ligase_CHFR"/>
</dbReference>
<keyword evidence="23" id="KW-1185">Reference proteome</keyword>
<comment type="pathway">
    <text evidence="3">Protein modification; protein ubiquitination.</text>
</comment>
<evidence type="ECO:0000256" key="14">
    <source>
        <dbReference type="ARBA" id="ARBA00023242"/>
    </source>
</evidence>
<evidence type="ECO:0000256" key="3">
    <source>
        <dbReference type="ARBA" id="ARBA00004906"/>
    </source>
</evidence>
<comment type="catalytic activity">
    <reaction evidence="1">
        <text>S-ubiquitinyl-[E2 ubiquitin-conjugating enzyme]-L-cysteine + [acceptor protein]-L-lysine = [E2 ubiquitin-conjugating enzyme]-L-cysteine + N(6)-ubiquitinyl-[acceptor protein]-L-lysine.</text>
        <dbReference type="EC" id="2.3.2.27"/>
    </reaction>
</comment>
<dbReference type="InterPro" id="IPR013083">
    <property type="entry name" value="Znf_RING/FYVE/PHD"/>
</dbReference>
<name>A0ABD0L8F6_9CAEN</name>
<organism evidence="22 23">
    <name type="scientific">Batillaria attramentaria</name>
    <dbReference type="NCBI Taxonomy" id="370345"/>
    <lineage>
        <taxon>Eukaryota</taxon>
        <taxon>Metazoa</taxon>
        <taxon>Spiralia</taxon>
        <taxon>Lophotrochozoa</taxon>
        <taxon>Mollusca</taxon>
        <taxon>Gastropoda</taxon>
        <taxon>Caenogastropoda</taxon>
        <taxon>Sorbeoconcha</taxon>
        <taxon>Cerithioidea</taxon>
        <taxon>Batillariidae</taxon>
        <taxon>Batillaria</taxon>
    </lineage>
</organism>
<dbReference type="PANTHER" id="PTHR16079">
    <property type="entry name" value="UBIQUITIN LIGASE PROTEIN CHFR"/>
    <property type="match status" value="1"/>
</dbReference>
<dbReference type="InterPro" id="IPR001841">
    <property type="entry name" value="Znf_RING"/>
</dbReference>
<dbReference type="FunFam" id="3.30.40.10:FF:000203">
    <property type="entry name" value="E3 ubiquitin-protein ligase CHFR isoform X1"/>
    <property type="match status" value="1"/>
</dbReference>
<dbReference type="InterPro" id="IPR000253">
    <property type="entry name" value="FHA_dom"/>
</dbReference>
<reference evidence="22 23" key="1">
    <citation type="journal article" date="2023" name="Sci. Data">
        <title>Genome assembly of the Korean intertidal mud-creeper Batillaria attramentaria.</title>
        <authorList>
            <person name="Patra A.K."/>
            <person name="Ho P.T."/>
            <person name="Jun S."/>
            <person name="Lee S.J."/>
            <person name="Kim Y."/>
            <person name="Won Y.J."/>
        </authorList>
    </citation>
    <scope>NUCLEOTIDE SEQUENCE [LARGE SCALE GENOMIC DNA]</scope>
    <source>
        <strain evidence="22">Wonlab-2016</strain>
    </source>
</reference>
<evidence type="ECO:0000256" key="16">
    <source>
        <dbReference type="ARBA" id="ARBA00029800"/>
    </source>
</evidence>
<proteinExistence type="inferred from homology"/>
<feature type="compositionally biased region" description="Basic and acidic residues" evidence="19">
    <location>
        <begin position="140"/>
        <end position="164"/>
    </location>
</feature>
<evidence type="ECO:0000256" key="6">
    <source>
        <dbReference type="ARBA" id="ARBA00017908"/>
    </source>
</evidence>
<dbReference type="EC" id="2.3.2.27" evidence="5"/>
<evidence type="ECO:0000256" key="17">
    <source>
        <dbReference type="ARBA" id="ARBA00031332"/>
    </source>
</evidence>
<evidence type="ECO:0000259" key="20">
    <source>
        <dbReference type="PROSITE" id="PS50006"/>
    </source>
</evidence>
<dbReference type="Pfam" id="PF00498">
    <property type="entry name" value="FHA"/>
    <property type="match status" value="1"/>
</dbReference>
<dbReference type="CDD" id="cd22672">
    <property type="entry name" value="FHA_CHFR"/>
    <property type="match status" value="1"/>
</dbReference>
<dbReference type="SUPFAM" id="SSF57850">
    <property type="entry name" value="RING/U-box"/>
    <property type="match status" value="1"/>
</dbReference>
<dbReference type="Pfam" id="PF17979">
    <property type="entry name" value="zf-CRD"/>
    <property type="match status" value="1"/>
</dbReference>
<dbReference type="Proteomes" id="UP001519460">
    <property type="component" value="Unassembled WGS sequence"/>
</dbReference>
<feature type="domain" description="FHA" evidence="20">
    <location>
        <begin position="34"/>
        <end position="80"/>
    </location>
</feature>
<dbReference type="GO" id="GO:0061630">
    <property type="term" value="F:ubiquitin protein ligase activity"/>
    <property type="evidence" value="ECO:0007669"/>
    <property type="project" value="UniProtKB-EC"/>
</dbReference>
<evidence type="ECO:0000313" key="22">
    <source>
        <dbReference type="EMBL" id="KAK7495546.1"/>
    </source>
</evidence>
<protein>
    <recommendedName>
        <fullName evidence="6">E3 ubiquitin-protein ligase CHFR</fullName>
        <ecNumber evidence="5">2.3.2.27</ecNumber>
    </recommendedName>
    <alternativeName>
        <fullName evidence="17">Checkpoint with forkhead and RING finger domains protein</fullName>
    </alternativeName>
    <alternativeName>
        <fullName evidence="16">RING-type E3 ubiquitin transferase CHFR</fullName>
    </alternativeName>
</protein>
<keyword evidence="13" id="KW-0862">Zinc</keyword>
<keyword evidence="15" id="KW-0131">Cell cycle</keyword>
<accession>A0ABD0L8F6</accession>
<evidence type="ECO:0000256" key="1">
    <source>
        <dbReference type="ARBA" id="ARBA00000900"/>
    </source>
</evidence>
<evidence type="ECO:0000256" key="2">
    <source>
        <dbReference type="ARBA" id="ARBA00004322"/>
    </source>
</evidence>
<keyword evidence="9" id="KW-0479">Metal-binding</keyword>
<feature type="domain" description="RING-type" evidence="21">
    <location>
        <begin position="211"/>
        <end position="250"/>
    </location>
</feature>
<evidence type="ECO:0000256" key="9">
    <source>
        <dbReference type="ARBA" id="ARBA00022723"/>
    </source>
</evidence>
<keyword evidence="10 18" id="KW-0863">Zinc-finger</keyword>
<comment type="subcellular location">
    <subcellularLocation>
        <location evidence="2">Nucleus</location>
        <location evidence="2">PML body</location>
    </subcellularLocation>
</comment>
<dbReference type="InterPro" id="IPR017907">
    <property type="entry name" value="Znf_RING_CS"/>
</dbReference>
<keyword evidence="14" id="KW-0539">Nucleus</keyword>
<evidence type="ECO:0000256" key="13">
    <source>
        <dbReference type="ARBA" id="ARBA00022833"/>
    </source>
</evidence>
<dbReference type="CDD" id="cd16503">
    <property type="entry name" value="RING-HC_CHFR"/>
    <property type="match status" value="1"/>
</dbReference>
<evidence type="ECO:0000256" key="7">
    <source>
        <dbReference type="ARBA" id="ARBA00022618"/>
    </source>
</evidence>
<evidence type="ECO:0000256" key="12">
    <source>
        <dbReference type="ARBA" id="ARBA00022786"/>
    </source>
</evidence>
<dbReference type="GO" id="GO:0051301">
    <property type="term" value="P:cell division"/>
    <property type="evidence" value="ECO:0007669"/>
    <property type="project" value="UniProtKB-KW"/>
</dbReference>
<dbReference type="AlphaFoldDB" id="A0ABD0L8F6"/>
<dbReference type="EMBL" id="JACVVK020000074">
    <property type="protein sequence ID" value="KAK7495546.1"/>
    <property type="molecule type" value="Genomic_DNA"/>
</dbReference>
<dbReference type="GO" id="GO:0016605">
    <property type="term" value="C:PML body"/>
    <property type="evidence" value="ECO:0007669"/>
    <property type="project" value="UniProtKB-SubCell"/>
</dbReference>
<keyword evidence="7" id="KW-0132">Cell division</keyword>
<evidence type="ECO:0000313" key="23">
    <source>
        <dbReference type="Proteomes" id="UP001519460"/>
    </source>
</evidence>
<dbReference type="Gene3D" id="3.30.40.10">
    <property type="entry name" value="Zinc/RING finger domain, C3HC4 (zinc finger)"/>
    <property type="match status" value="1"/>
</dbReference>
<comment type="caution">
    <text evidence="22">The sequence shown here is derived from an EMBL/GenBank/DDBJ whole genome shotgun (WGS) entry which is preliminary data.</text>
</comment>
<sequence>MSEGGDGSTGDSWAQLVCVTDTETPPLMIGKDKFTIGRARGCDVCHENNKLVSGTHCYILRDETGKVWLYDSSTNGTLLNLKHKLTKGECREIFHGDEFFVVFKKGDDDLNIGYVFQDMARLKEEEAAEENDGINVAQEDEPRPPIKRRLDQGQKDAQQEKDVTKGVLTKSEDAASSAKVADSKVEEGGGGEGGDAKDGAKDDAFAETLTCIICQELLHDCISLQPCMHSFCAGCYSEWMEQSSECPSCRMSVDRINKNHIVNNLVEAYLKEHPDKRRPEEDIKELDAKNKITRDMLYPKRKRRNSSDYSDSDEDNSDDHYDPDPLPLPVPPAAPHGVVFGFGTPGFGAASNAYRAVCRQCPGSMGASGAGNILGKGDGAGDVVDRDEKVMPTPPQFQCAPNQNHVLCQCCLQIFPDRRLERNNNPDLPPQQCTICFRAFCHAYWGCRKVDCNGCLAKLKDMKFGKKVLTSLILDNPYESEILKNYLESKGLAVQDVLEACLAKMQEGKYTCPDQARYNMNGETPLCYACALRNFKALAYQYRFDIPRDDLPAEVTARPDCYWGKNCRTQKNRPPHAQRFNHICNQTRT</sequence>
<keyword evidence="12" id="KW-0833">Ubl conjugation pathway</keyword>
<dbReference type="InterPro" id="IPR040909">
    <property type="entry name" value="CHFR_Znf-CRD"/>
</dbReference>
<dbReference type="PANTHER" id="PTHR16079:SF4">
    <property type="entry name" value="E3 UBIQUITIN-PROTEIN LIGASE CHFR"/>
    <property type="match status" value="1"/>
</dbReference>
<dbReference type="Gene3D" id="3.30.40.140">
    <property type="match status" value="1"/>
</dbReference>
<evidence type="ECO:0000256" key="15">
    <source>
        <dbReference type="ARBA" id="ARBA00023306"/>
    </source>
</evidence>
<dbReference type="SMART" id="SM00240">
    <property type="entry name" value="FHA"/>
    <property type="match status" value="1"/>
</dbReference>
<dbReference type="Pfam" id="PF13923">
    <property type="entry name" value="zf-C3HC4_2"/>
    <property type="match status" value="1"/>
</dbReference>
<dbReference type="SUPFAM" id="SSF49879">
    <property type="entry name" value="SMAD/FHA domain"/>
    <property type="match status" value="1"/>
</dbReference>
<evidence type="ECO:0000256" key="4">
    <source>
        <dbReference type="ARBA" id="ARBA00005797"/>
    </source>
</evidence>
<evidence type="ECO:0000256" key="5">
    <source>
        <dbReference type="ARBA" id="ARBA00012483"/>
    </source>
</evidence>
<evidence type="ECO:0000256" key="18">
    <source>
        <dbReference type="PROSITE-ProRule" id="PRU00175"/>
    </source>
</evidence>
<feature type="region of interest" description="Disordered" evidence="19">
    <location>
        <begin position="294"/>
        <end position="332"/>
    </location>
</feature>
<gene>
    <name evidence="22" type="ORF">BaRGS_00013244</name>
</gene>
<evidence type="ECO:0000256" key="8">
    <source>
        <dbReference type="ARBA" id="ARBA00022679"/>
    </source>
</evidence>
<dbReference type="SMART" id="SM00184">
    <property type="entry name" value="RING"/>
    <property type="match status" value="1"/>
</dbReference>
<comment type="similarity">
    <text evidence="4">Belongs to the CHFR family.</text>
</comment>
<evidence type="ECO:0000256" key="11">
    <source>
        <dbReference type="ARBA" id="ARBA00022776"/>
    </source>
</evidence>
<keyword evidence="11" id="KW-0498">Mitosis</keyword>
<dbReference type="InterPro" id="IPR008984">
    <property type="entry name" value="SMAD_FHA_dom_sf"/>
</dbReference>
<dbReference type="GO" id="GO:0008270">
    <property type="term" value="F:zinc ion binding"/>
    <property type="evidence" value="ECO:0007669"/>
    <property type="project" value="UniProtKB-KW"/>
</dbReference>
<evidence type="ECO:0000256" key="19">
    <source>
        <dbReference type="SAM" id="MobiDB-lite"/>
    </source>
</evidence>
<keyword evidence="8" id="KW-0808">Transferase</keyword>
<dbReference type="Gene3D" id="2.60.200.20">
    <property type="match status" value="1"/>
</dbReference>
<dbReference type="PROSITE" id="PS50006">
    <property type="entry name" value="FHA_DOMAIN"/>
    <property type="match status" value="1"/>
</dbReference>
<dbReference type="PROSITE" id="PS00518">
    <property type="entry name" value="ZF_RING_1"/>
    <property type="match status" value="1"/>
</dbReference>
<evidence type="ECO:0000256" key="10">
    <source>
        <dbReference type="ARBA" id="ARBA00022771"/>
    </source>
</evidence>
<feature type="region of interest" description="Disordered" evidence="19">
    <location>
        <begin position="127"/>
        <end position="199"/>
    </location>
</feature>